<reference evidence="7" key="2">
    <citation type="submission" date="2023-05" db="EMBL/GenBank/DDBJ databases">
        <authorList>
            <consortium name="Lawrence Berkeley National Laboratory"/>
            <person name="Steindorff A."/>
            <person name="Hensen N."/>
            <person name="Bonometti L."/>
            <person name="Westerberg I."/>
            <person name="Brannstrom I.O."/>
            <person name="Guillou S."/>
            <person name="Cros-Aarteil S."/>
            <person name="Calhoun S."/>
            <person name="Haridas S."/>
            <person name="Kuo A."/>
            <person name="Mondo S."/>
            <person name="Pangilinan J."/>
            <person name="Riley R."/>
            <person name="Labutti K."/>
            <person name="Andreopoulos B."/>
            <person name="Lipzen A."/>
            <person name="Chen C."/>
            <person name="Yanf M."/>
            <person name="Daum C."/>
            <person name="Ng V."/>
            <person name="Clum A."/>
            <person name="Ohm R."/>
            <person name="Martin F."/>
            <person name="Silar P."/>
            <person name="Natvig D."/>
            <person name="Lalanne C."/>
            <person name="Gautier V."/>
            <person name="Ament-Velasquez S.L."/>
            <person name="Kruys A."/>
            <person name="Hutchinson M.I."/>
            <person name="Powell A.J."/>
            <person name="Barry K."/>
            <person name="Miller A.N."/>
            <person name="Grigoriev I.V."/>
            <person name="Debuchy R."/>
            <person name="Gladieux P."/>
            <person name="Thoren M.H."/>
            <person name="Johannesson H."/>
        </authorList>
    </citation>
    <scope>NUCLEOTIDE SEQUENCE</scope>
    <source>
        <strain evidence="7">CBS 359.72</strain>
    </source>
</reference>
<proteinExistence type="predicted"/>
<evidence type="ECO:0000256" key="2">
    <source>
        <dbReference type="ARBA" id="ARBA00022692"/>
    </source>
</evidence>
<evidence type="ECO:0000256" key="5">
    <source>
        <dbReference type="SAM" id="Phobius"/>
    </source>
</evidence>
<dbReference type="EMBL" id="MU857634">
    <property type="protein sequence ID" value="KAK4248682.1"/>
    <property type="molecule type" value="Genomic_DNA"/>
</dbReference>
<comment type="subcellular location">
    <subcellularLocation>
        <location evidence="1">Membrane</location>
        <topology evidence="1">Multi-pass membrane protein</topology>
    </subcellularLocation>
</comment>
<dbReference type="GO" id="GO:0016020">
    <property type="term" value="C:membrane"/>
    <property type="evidence" value="ECO:0007669"/>
    <property type="project" value="UniProtKB-SubCell"/>
</dbReference>
<dbReference type="Pfam" id="PF01284">
    <property type="entry name" value="MARVEL"/>
    <property type="match status" value="1"/>
</dbReference>
<comment type="caution">
    <text evidence="7">The sequence shown here is derived from an EMBL/GenBank/DDBJ whole genome shotgun (WGS) entry which is preliminary data.</text>
</comment>
<feature type="domain" description="MARVEL" evidence="6">
    <location>
        <begin position="11"/>
        <end position="138"/>
    </location>
</feature>
<dbReference type="Proteomes" id="UP001303647">
    <property type="component" value="Unassembled WGS sequence"/>
</dbReference>
<protein>
    <submittedName>
        <fullName evidence="7">Membrane-associating domain-containing protein</fullName>
    </submittedName>
</protein>
<evidence type="ECO:0000256" key="3">
    <source>
        <dbReference type="ARBA" id="ARBA00022989"/>
    </source>
</evidence>
<dbReference type="InterPro" id="IPR008253">
    <property type="entry name" value="Marvel"/>
</dbReference>
<organism evidence="7 8">
    <name type="scientific">Corynascus novoguineensis</name>
    <dbReference type="NCBI Taxonomy" id="1126955"/>
    <lineage>
        <taxon>Eukaryota</taxon>
        <taxon>Fungi</taxon>
        <taxon>Dikarya</taxon>
        <taxon>Ascomycota</taxon>
        <taxon>Pezizomycotina</taxon>
        <taxon>Sordariomycetes</taxon>
        <taxon>Sordariomycetidae</taxon>
        <taxon>Sordariales</taxon>
        <taxon>Chaetomiaceae</taxon>
        <taxon>Corynascus</taxon>
    </lineage>
</organism>
<evidence type="ECO:0000256" key="4">
    <source>
        <dbReference type="ARBA" id="ARBA00023136"/>
    </source>
</evidence>
<dbReference type="PANTHER" id="PTHR37451">
    <property type="entry name" value="MARVEL DOMAIN"/>
    <property type="match status" value="1"/>
</dbReference>
<evidence type="ECO:0000313" key="7">
    <source>
        <dbReference type="EMBL" id="KAK4248682.1"/>
    </source>
</evidence>
<accession>A0AAN7CWZ6</accession>
<feature type="transmembrane region" description="Helical" evidence="5">
    <location>
        <begin position="12"/>
        <end position="37"/>
    </location>
</feature>
<feature type="transmembrane region" description="Helical" evidence="5">
    <location>
        <begin position="49"/>
        <end position="69"/>
    </location>
</feature>
<feature type="transmembrane region" description="Helical" evidence="5">
    <location>
        <begin position="90"/>
        <end position="109"/>
    </location>
</feature>
<evidence type="ECO:0000256" key="1">
    <source>
        <dbReference type="ARBA" id="ARBA00004141"/>
    </source>
</evidence>
<dbReference type="PANTHER" id="PTHR37451:SF5">
    <property type="entry name" value="MARVEL DOMAIN-CONTAINING PROTEIN"/>
    <property type="match status" value="1"/>
</dbReference>
<keyword evidence="3 5" id="KW-1133">Transmembrane helix</keyword>
<gene>
    <name evidence="7" type="ORF">C7999DRAFT_40188</name>
</gene>
<feature type="transmembrane region" description="Helical" evidence="5">
    <location>
        <begin position="121"/>
        <end position="144"/>
    </location>
</feature>
<keyword evidence="8" id="KW-1185">Reference proteome</keyword>
<sequence>MLKLTNLSFPLMLVIRAIQGIFALLVLILSAFVANWYNTSTSYLPPSQINFLIFAAVWSLISIACIELVPRFVSRIPKAYIAAPLDLTNALFYLAGFAALAAFLNGLLFCRGDVCHAAQAAVAFGAFSFAAWTASAALTCLELFKARRGSIRSPRAAAATSSSPGMKEAA</sequence>
<keyword evidence="4 5" id="KW-0472">Membrane</keyword>
<dbReference type="AlphaFoldDB" id="A0AAN7CWZ6"/>
<keyword evidence="2 5" id="KW-0812">Transmembrane</keyword>
<reference evidence="7" key="1">
    <citation type="journal article" date="2023" name="Mol. Phylogenet. Evol.">
        <title>Genome-scale phylogeny and comparative genomics of the fungal order Sordariales.</title>
        <authorList>
            <person name="Hensen N."/>
            <person name="Bonometti L."/>
            <person name="Westerberg I."/>
            <person name="Brannstrom I.O."/>
            <person name="Guillou S."/>
            <person name="Cros-Aarteil S."/>
            <person name="Calhoun S."/>
            <person name="Haridas S."/>
            <person name="Kuo A."/>
            <person name="Mondo S."/>
            <person name="Pangilinan J."/>
            <person name="Riley R."/>
            <person name="LaButti K."/>
            <person name="Andreopoulos B."/>
            <person name="Lipzen A."/>
            <person name="Chen C."/>
            <person name="Yan M."/>
            <person name="Daum C."/>
            <person name="Ng V."/>
            <person name="Clum A."/>
            <person name="Steindorff A."/>
            <person name="Ohm R.A."/>
            <person name="Martin F."/>
            <person name="Silar P."/>
            <person name="Natvig D.O."/>
            <person name="Lalanne C."/>
            <person name="Gautier V."/>
            <person name="Ament-Velasquez S.L."/>
            <person name="Kruys A."/>
            <person name="Hutchinson M.I."/>
            <person name="Powell A.J."/>
            <person name="Barry K."/>
            <person name="Miller A.N."/>
            <person name="Grigoriev I.V."/>
            <person name="Debuchy R."/>
            <person name="Gladieux P."/>
            <person name="Hiltunen Thoren M."/>
            <person name="Johannesson H."/>
        </authorList>
    </citation>
    <scope>NUCLEOTIDE SEQUENCE</scope>
    <source>
        <strain evidence="7">CBS 359.72</strain>
    </source>
</reference>
<evidence type="ECO:0000313" key="8">
    <source>
        <dbReference type="Proteomes" id="UP001303647"/>
    </source>
</evidence>
<evidence type="ECO:0000259" key="6">
    <source>
        <dbReference type="Pfam" id="PF01284"/>
    </source>
</evidence>
<name>A0AAN7CWZ6_9PEZI</name>